<sequence length="46" mass="5417">MSRSEPRHDRSCRRHEYVVHATDRPHGYRPWNALQSLPSADSMGRI</sequence>
<name>A0A225DAS8_9BACT</name>
<accession>A0A225DAS8</accession>
<organism evidence="2 3">
    <name type="scientific">Fimbriiglobus ruber</name>
    <dbReference type="NCBI Taxonomy" id="1908690"/>
    <lineage>
        <taxon>Bacteria</taxon>
        <taxon>Pseudomonadati</taxon>
        <taxon>Planctomycetota</taxon>
        <taxon>Planctomycetia</taxon>
        <taxon>Gemmatales</taxon>
        <taxon>Gemmataceae</taxon>
        <taxon>Fimbriiglobus</taxon>
    </lineage>
</organism>
<protein>
    <submittedName>
        <fullName evidence="2">Uncharacterized protein</fullName>
    </submittedName>
</protein>
<dbReference type="Proteomes" id="UP000214646">
    <property type="component" value="Unassembled WGS sequence"/>
</dbReference>
<reference evidence="3" key="1">
    <citation type="submission" date="2017-06" db="EMBL/GenBank/DDBJ databases">
        <title>Genome analysis of Fimbriiglobus ruber SP5, the first member of the order Planctomycetales with confirmed chitinolytic capability.</title>
        <authorList>
            <person name="Ravin N.V."/>
            <person name="Rakitin A.L."/>
            <person name="Ivanova A.A."/>
            <person name="Beletsky A.V."/>
            <person name="Kulichevskaya I.S."/>
            <person name="Mardanov A.V."/>
            <person name="Dedysh S.N."/>
        </authorList>
    </citation>
    <scope>NUCLEOTIDE SEQUENCE [LARGE SCALE GENOMIC DNA]</scope>
    <source>
        <strain evidence="3">SP5</strain>
    </source>
</reference>
<evidence type="ECO:0000313" key="3">
    <source>
        <dbReference type="Proteomes" id="UP000214646"/>
    </source>
</evidence>
<evidence type="ECO:0000256" key="1">
    <source>
        <dbReference type="SAM" id="MobiDB-lite"/>
    </source>
</evidence>
<proteinExistence type="predicted"/>
<comment type="caution">
    <text evidence="2">The sequence shown here is derived from an EMBL/GenBank/DDBJ whole genome shotgun (WGS) entry which is preliminary data.</text>
</comment>
<keyword evidence="3" id="KW-1185">Reference proteome</keyword>
<feature type="region of interest" description="Disordered" evidence="1">
    <location>
        <begin position="24"/>
        <end position="46"/>
    </location>
</feature>
<dbReference type="EMBL" id="NIDE01000014">
    <property type="protein sequence ID" value="OWK38680.1"/>
    <property type="molecule type" value="Genomic_DNA"/>
</dbReference>
<dbReference type="AlphaFoldDB" id="A0A225DAS8"/>
<evidence type="ECO:0000313" key="2">
    <source>
        <dbReference type="EMBL" id="OWK38680.1"/>
    </source>
</evidence>
<gene>
    <name evidence="2" type="ORF">FRUB_07800</name>
</gene>